<dbReference type="PANTHER" id="PTHR10579:SF43">
    <property type="entry name" value="ZINC FINGER (C3HC4-TYPE RING FINGER) FAMILY PROTEIN"/>
    <property type="match status" value="1"/>
</dbReference>
<dbReference type="CDD" id="cd00198">
    <property type="entry name" value="vWFA"/>
    <property type="match status" value="1"/>
</dbReference>
<dbReference type="Pfam" id="PF13768">
    <property type="entry name" value="VWA_3"/>
    <property type="match status" value="1"/>
</dbReference>
<dbReference type="InterPro" id="IPR041176">
    <property type="entry name" value="VWA_3_C"/>
</dbReference>
<proteinExistence type="predicted"/>
<dbReference type="InterPro" id="IPR036465">
    <property type="entry name" value="vWFA_dom_sf"/>
</dbReference>
<gene>
    <name evidence="3" type="ORF">GCM10010191_47660</name>
</gene>
<organism evidence="3 4">
    <name type="scientific">Actinomadura vinacea</name>
    <dbReference type="NCBI Taxonomy" id="115336"/>
    <lineage>
        <taxon>Bacteria</taxon>
        <taxon>Bacillati</taxon>
        <taxon>Actinomycetota</taxon>
        <taxon>Actinomycetes</taxon>
        <taxon>Streptosporangiales</taxon>
        <taxon>Thermomonosporaceae</taxon>
        <taxon>Actinomadura</taxon>
    </lineage>
</organism>
<accession>A0ABN3JFG6</accession>
<dbReference type="InterPro" id="IPR051266">
    <property type="entry name" value="CLCR"/>
</dbReference>
<dbReference type="InterPro" id="IPR002035">
    <property type="entry name" value="VWF_A"/>
</dbReference>
<reference evidence="3 4" key="1">
    <citation type="journal article" date="2019" name="Int. J. Syst. Evol. Microbiol.">
        <title>The Global Catalogue of Microorganisms (GCM) 10K type strain sequencing project: providing services to taxonomists for standard genome sequencing and annotation.</title>
        <authorList>
            <consortium name="The Broad Institute Genomics Platform"/>
            <consortium name="The Broad Institute Genome Sequencing Center for Infectious Disease"/>
            <person name="Wu L."/>
            <person name="Ma J."/>
        </authorList>
    </citation>
    <scope>NUCLEOTIDE SEQUENCE [LARGE SCALE GENOMIC DNA]</scope>
    <source>
        <strain evidence="3 4">JCM 3325</strain>
    </source>
</reference>
<dbReference type="SUPFAM" id="SSF53300">
    <property type="entry name" value="vWA-like"/>
    <property type="match status" value="1"/>
</dbReference>
<feature type="region of interest" description="Disordered" evidence="1">
    <location>
        <begin position="422"/>
        <end position="466"/>
    </location>
</feature>
<dbReference type="RefSeq" id="WP_344591717.1">
    <property type="nucleotide sequence ID" value="NZ_BAAARW010000019.1"/>
</dbReference>
<comment type="caution">
    <text evidence="3">The sequence shown here is derived from an EMBL/GenBank/DDBJ whole genome shotgun (WGS) entry which is preliminary data.</text>
</comment>
<feature type="compositionally biased region" description="Polar residues" evidence="1">
    <location>
        <begin position="456"/>
        <end position="466"/>
    </location>
</feature>
<dbReference type="Gene3D" id="3.40.50.410">
    <property type="entry name" value="von Willebrand factor, type A domain"/>
    <property type="match status" value="1"/>
</dbReference>
<dbReference type="SMART" id="SM00327">
    <property type="entry name" value="VWA"/>
    <property type="match status" value="1"/>
</dbReference>
<dbReference type="Gene3D" id="1.20.120.1690">
    <property type="match status" value="1"/>
</dbReference>
<dbReference type="EMBL" id="BAAARW010000019">
    <property type="protein sequence ID" value="GAA2428928.1"/>
    <property type="molecule type" value="Genomic_DNA"/>
</dbReference>
<name>A0ABN3JFG6_9ACTN</name>
<evidence type="ECO:0000259" key="2">
    <source>
        <dbReference type="PROSITE" id="PS50234"/>
    </source>
</evidence>
<dbReference type="Gene3D" id="2.60.40.3670">
    <property type="match status" value="1"/>
</dbReference>
<evidence type="ECO:0000313" key="4">
    <source>
        <dbReference type="Proteomes" id="UP001501231"/>
    </source>
</evidence>
<evidence type="ECO:0000313" key="3">
    <source>
        <dbReference type="EMBL" id="GAA2428928.1"/>
    </source>
</evidence>
<dbReference type="Pfam" id="PF18571">
    <property type="entry name" value="VWA_3_C"/>
    <property type="match status" value="1"/>
</dbReference>
<feature type="domain" description="VWFA" evidence="2">
    <location>
        <begin position="46"/>
        <end position="219"/>
    </location>
</feature>
<dbReference type="Proteomes" id="UP001501231">
    <property type="component" value="Unassembled WGS sequence"/>
</dbReference>
<keyword evidence="4" id="KW-1185">Reference proteome</keyword>
<evidence type="ECO:0000256" key="1">
    <source>
        <dbReference type="SAM" id="MobiDB-lite"/>
    </source>
</evidence>
<sequence>MSDLPEFSIRVDQNPFLPAGGREMHAIVTVEASGAVPSAASSAEAAEVIIIDSSGSMSYSGKMAAAKRAAKAALNVLRDGVHFAVVAGANQPRMIYPKGQRLARADAETRRAAASAVSRLDAAGGTAIGSWLRLADRLFEEHRDAVRHAILLTDGKNQHESDAELDAALVRCSGSFGCDARGVGTDWDVAELRKISSALLGTFLDVPDPQDLEADFREMTAAAMGKRVADVALRVWTPRNAGLRFLKQMVPTVEDLTERRSGDGQIGDYPIGAWGAEDREYHLCVEIPAGDVGRQMRAAWVKLVVPGSGPDQGERELAAGNVLAEWTDDEGKSTRINARVAIHTGQSELAEAIQEGLEARRQGDEERATARLGRAVALAGEVGNEQMAGLLDRVVDVIDRESGTVRLKREVSKADEMALDTRSVRTKRTVHRTGETPAGGIAARDPDTRDPGTRATRPTSQGPGEG</sequence>
<dbReference type="PROSITE" id="PS50234">
    <property type="entry name" value="VWFA"/>
    <property type="match status" value="1"/>
</dbReference>
<dbReference type="PANTHER" id="PTHR10579">
    <property type="entry name" value="CALCIUM-ACTIVATED CHLORIDE CHANNEL REGULATOR"/>
    <property type="match status" value="1"/>
</dbReference>
<protein>
    <submittedName>
        <fullName evidence="3">VWA domain-containing protein</fullName>
    </submittedName>
</protein>